<evidence type="ECO:0000256" key="5">
    <source>
        <dbReference type="HAMAP-Rule" id="MF_00671"/>
    </source>
</evidence>
<accession>A0A0P1HBL2</accession>
<dbReference type="HAMAP" id="MF_00671">
    <property type="entry name" value="TolB"/>
    <property type="match status" value="1"/>
</dbReference>
<dbReference type="GO" id="GO:0051301">
    <property type="term" value="P:cell division"/>
    <property type="evidence" value="ECO:0007669"/>
    <property type="project" value="UniProtKB-UniRule"/>
</dbReference>
<comment type="similarity">
    <text evidence="2 5">Belongs to the TolB family.</text>
</comment>
<dbReference type="Pfam" id="PF04052">
    <property type="entry name" value="TolB_N"/>
    <property type="match status" value="1"/>
</dbReference>
<feature type="region of interest" description="Disordered" evidence="6">
    <location>
        <begin position="422"/>
        <end position="441"/>
    </location>
</feature>
<dbReference type="GO" id="GO:0017038">
    <property type="term" value="P:protein import"/>
    <property type="evidence" value="ECO:0007669"/>
    <property type="project" value="InterPro"/>
</dbReference>
<evidence type="ECO:0000256" key="4">
    <source>
        <dbReference type="ARBA" id="ARBA00022764"/>
    </source>
</evidence>
<dbReference type="PANTHER" id="PTHR36842">
    <property type="entry name" value="PROTEIN TOLB HOMOLOG"/>
    <property type="match status" value="1"/>
</dbReference>
<feature type="chain" id="PRO_5008992979" description="Tol-Pal system protein TolB" evidence="5">
    <location>
        <begin position="24"/>
        <end position="441"/>
    </location>
</feature>
<comment type="subunit">
    <text evidence="5">The Tol-Pal system is composed of five core proteins: the inner membrane proteins TolA, TolQ and TolR, the periplasmic protein TolB and the outer membrane protein Pal. They form a network linking the inner and outer membranes and the peptidoglycan layer.</text>
</comment>
<dbReference type="AlphaFoldDB" id="A0A0P1HBL2"/>
<dbReference type="EMBL" id="CYSR01000027">
    <property type="protein sequence ID" value="CUI00551.1"/>
    <property type="molecule type" value="Genomic_DNA"/>
</dbReference>
<reference evidence="8 9" key="1">
    <citation type="submission" date="2015-09" db="EMBL/GenBank/DDBJ databases">
        <authorList>
            <consortium name="Swine Surveillance"/>
        </authorList>
    </citation>
    <scope>NUCLEOTIDE SEQUENCE [LARGE SCALE GENOMIC DNA]</scope>
    <source>
        <strain evidence="8 9">CECT 8399</strain>
    </source>
</reference>
<dbReference type="RefSeq" id="WP_058286619.1">
    <property type="nucleotide sequence ID" value="NZ_CYSR01000027.1"/>
</dbReference>
<dbReference type="Pfam" id="PF07676">
    <property type="entry name" value="PD40"/>
    <property type="match status" value="4"/>
</dbReference>
<evidence type="ECO:0000256" key="2">
    <source>
        <dbReference type="ARBA" id="ARBA00009820"/>
    </source>
</evidence>
<dbReference type="NCBIfam" id="TIGR02800">
    <property type="entry name" value="propeller_TolB"/>
    <property type="match status" value="1"/>
</dbReference>
<dbReference type="InterPro" id="IPR011659">
    <property type="entry name" value="WD40"/>
</dbReference>
<keyword evidence="5" id="KW-0132">Cell division</keyword>
<proteinExistence type="inferred from homology"/>
<dbReference type="SUPFAM" id="SSF52964">
    <property type="entry name" value="TolB, N-terminal domain"/>
    <property type="match status" value="1"/>
</dbReference>
<dbReference type="Proteomes" id="UP000051326">
    <property type="component" value="Unassembled WGS sequence"/>
</dbReference>
<comment type="function">
    <text evidence="5">Part of the Tol-Pal system, which plays a role in outer membrane invagination during cell division and is important for maintaining outer membrane integrity.</text>
</comment>
<comment type="subcellular location">
    <subcellularLocation>
        <location evidence="1 5">Periplasm</location>
    </subcellularLocation>
</comment>
<dbReference type="GO" id="GO:0042597">
    <property type="term" value="C:periplasmic space"/>
    <property type="evidence" value="ECO:0007669"/>
    <property type="project" value="UniProtKB-SubCell"/>
</dbReference>
<dbReference type="Gene3D" id="3.40.50.10070">
    <property type="entry name" value="TolB, N-terminal domain"/>
    <property type="match status" value="1"/>
</dbReference>
<dbReference type="STRING" id="1396826.PHA8399_02683"/>
<evidence type="ECO:0000259" key="7">
    <source>
        <dbReference type="Pfam" id="PF04052"/>
    </source>
</evidence>
<dbReference type="Gene3D" id="2.120.10.30">
    <property type="entry name" value="TolB, C-terminal domain"/>
    <property type="match status" value="1"/>
</dbReference>
<evidence type="ECO:0000256" key="3">
    <source>
        <dbReference type="ARBA" id="ARBA00022729"/>
    </source>
</evidence>
<keyword evidence="3 5" id="KW-0732">Signal</keyword>
<keyword evidence="4 5" id="KW-0574">Periplasm</keyword>
<dbReference type="InterPro" id="IPR014167">
    <property type="entry name" value="Tol-Pal_TolB"/>
</dbReference>
<evidence type="ECO:0000313" key="9">
    <source>
        <dbReference type="Proteomes" id="UP000051326"/>
    </source>
</evidence>
<protein>
    <recommendedName>
        <fullName evidence="5">Tol-Pal system protein TolB</fullName>
    </recommendedName>
</protein>
<gene>
    <name evidence="5" type="primary">tolB</name>
    <name evidence="8" type="ORF">PHA8399_02683</name>
</gene>
<evidence type="ECO:0000256" key="6">
    <source>
        <dbReference type="SAM" id="MobiDB-lite"/>
    </source>
</evidence>
<feature type="signal peptide" evidence="5">
    <location>
        <begin position="1"/>
        <end position="23"/>
    </location>
</feature>
<dbReference type="InterPro" id="IPR011042">
    <property type="entry name" value="6-blade_b-propeller_TolB-like"/>
</dbReference>
<evidence type="ECO:0000313" key="8">
    <source>
        <dbReference type="EMBL" id="CUI00551.1"/>
    </source>
</evidence>
<feature type="domain" description="TolB N-terminal" evidence="7">
    <location>
        <begin position="28"/>
        <end position="134"/>
    </location>
</feature>
<dbReference type="InterPro" id="IPR007195">
    <property type="entry name" value="TolB_N"/>
</dbReference>
<dbReference type="PANTHER" id="PTHR36842:SF1">
    <property type="entry name" value="PROTEIN TOLB"/>
    <property type="match status" value="1"/>
</dbReference>
<organism evidence="8 9">
    <name type="scientific">Leisingera aquaemixtae</name>
    <dbReference type="NCBI Taxonomy" id="1396826"/>
    <lineage>
        <taxon>Bacteria</taxon>
        <taxon>Pseudomonadati</taxon>
        <taxon>Pseudomonadota</taxon>
        <taxon>Alphaproteobacteria</taxon>
        <taxon>Rhodobacterales</taxon>
        <taxon>Roseobacteraceae</taxon>
        <taxon>Leisingera</taxon>
    </lineage>
</organism>
<dbReference type="SUPFAM" id="SSF69304">
    <property type="entry name" value="Tricorn protease N-terminal domain"/>
    <property type="match status" value="1"/>
</dbReference>
<evidence type="ECO:0000256" key="1">
    <source>
        <dbReference type="ARBA" id="ARBA00004418"/>
    </source>
</evidence>
<keyword evidence="5" id="KW-0131">Cell cycle</keyword>
<name>A0A0P1HBL2_9RHOB</name>
<sequence length="441" mass="47234" precursor="true">MRNILAALLIGASALAGAGAAAAQTGPLRIEIDQGVIEPLPYAVPDFVPETPAAAEYAAEIARVIASDLSGTGLFREVPASAHISKVAAFDGPVKFSDWKAVNAQALITGAVSVTGNGLTVRFRGYDVFAEKELETALQFTGTTDGWRRMAHKVADAIYSEITGESGYFDSRVVYVSESGPKNDRRKRLAVMDYDGANVQYLTNSASIVLAPRFSPTGDRVLYTSYESGFPQIHVLDVGQVQRKVLSSGDGTMSFAPRFAPDGRTIVYSQTQGGNTDLFSMDINTGANTRLTSAPSIETAPSFSPDGSQIVFESDRSGSQQLYVMPAGGGEARRISFGEGRYGTPVWSPRGDMVAFTKQNKGRFHIGVMRTDGSEERLLTASFLDEGPTWAPNGRVIMFTRESQGSSGRALLYSVDITGRNLKPVKTPDGASDPSWSPLQK</sequence>